<dbReference type="RefSeq" id="WP_062710636.1">
    <property type="nucleotide sequence ID" value="NZ_CAWRCI010000024.1"/>
</dbReference>
<dbReference type="SUPFAM" id="SSF52821">
    <property type="entry name" value="Rhodanese/Cell cycle control phosphatase"/>
    <property type="match status" value="1"/>
</dbReference>
<dbReference type="OrthoDB" id="176845at2"/>
<proteinExistence type="predicted"/>
<evidence type="ECO:0000313" key="3">
    <source>
        <dbReference type="Proteomes" id="UP000073601"/>
    </source>
</evidence>
<feature type="domain" description="Rhodanese" evidence="1">
    <location>
        <begin position="120"/>
        <end position="176"/>
    </location>
</feature>
<keyword evidence="3" id="KW-1185">Reference proteome</keyword>
<dbReference type="AlphaFoldDB" id="A0A128F9V6"/>
<dbReference type="InterPro" id="IPR001763">
    <property type="entry name" value="Rhodanese-like_dom"/>
</dbReference>
<evidence type="ECO:0000259" key="1">
    <source>
        <dbReference type="PROSITE" id="PS50206"/>
    </source>
</evidence>
<gene>
    <name evidence="2" type="ORF">GMA8713_02715</name>
</gene>
<dbReference type="Gene3D" id="3.40.250.10">
    <property type="entry name" value="Rhodanese-like domain"/>
    <property type="match status" value="1"/>
</dbReference>
<dbReference type="NCBIfam" id="TIGR03865">
    <property type="entry name" value="PQQ_CXXCW"/>
    <property type="match status" value="1"/>
</dbReference>
<dbReference type="InterPro" id="IPR036873">
    <property type="entry name" value="Rhodanese-like_dom_sf"/>
</dbReference>
<sequence length="182" mass="20138">MSILKITKEISFICVILCSLKATSISAGTVPEPKDYRTENYRAAVPATLTGGLVIESAEQLVAFIKTRHPVLIDVYPAPNKPDNLSPDTLWIEPSRETLPNALWLANVGHGIAPDSLIQLLKNQLPDDAPVVVFCEPNCWHSWNAGKRAIELGAKEVYWYRAGVKGWKKAGYALETQYPVRP</sequence>
<organism evidence="2 3">
    <name type="scientific">Grimontia marina</name>
    <dbReference type="NCBI Taxonomy" id="646534"/>
    <lineage>
        <taxon>Bacteria</taxon>
        <taxon>Pseudomonadati</taxon>
        <taxon>Pseudomonadota</taxon>
        <taxon>Gammaproteobacteria</taxon>
        <taxon>Vibrionales</taxon>
        <taxon>Vibrionaceae</taxon>
        <taxon>Grimontia</taxon>
    </lineage>
</organism>
<protein>
    <recommendedName>
        <fullName evidence="1">Rhodanese domain-containing protein</fullName>
    </recommendedName>
</protein>
<dbReference type="PROSITE" id="PS50206">
    <property type="entry name" value="RHODANESE_3"/>
    <property type="match status" value="1"/>
</dbReference>
<dbReference type="EMBL" id="FIZY01000024">
    <property type="protein sequence ID" value="CZF83562.1"/>
    <property type="molecule type" value="Genomic_DNA"/>
</dbReference>
<dbReference type="InterPro" id="IPR022376">
    <property type="entry name" value="PQQ_CXXCW"/>
</dbReference>
<accession>A0A128F9V6</accession>
<dbReference type="Proteomes" id="UP000073601">
    <property type="component" value="Unassembled WGS sequence"/>
</dbReference>
<name>A0A128F9V6_9GAMM</name>
<dbReference type="Pfam" id="PF00581">
    <property type="entry name" value="Rhodanese"/>
    <property type="match status" value="1"/>
</dbReference>
<evidence type="ECO:0000313" key="2">
    <source>
        <dbReference type="EMBL" id="CZF83562.1"/>
    </source>
</evidence>
<reference evidence="3" key="1">
    <citation type="submission" date="2016-02" db="EMBL/GenBank/DDBJ databases">
        <authorList>
            <person name="Rodrigo-Torres Lidia"/>
            <person name="Arahal R.David."/>
        </authorList>
    </citation>
    <scope>NUCLEOTIDE SEQUENCE [LARGE SCALE GENOMIC DNA]</scope>
    <source>
        <strain evidence="3">CECT 8713</strain>
    </source>
</reference>